<organism evidence="1 2">
    <name type="scientific">Leclercia adecarboxylata</name>
    <dbReference type="NCBI Taxonomy" id="83655"/>
    <lineage>
        <taxon>Bacteria</taxon>
        <taxon>Pseudomonadati</taxon>
        <taxon>Pseudomonadota</taxon>
        <taxon>Gammaproteobacteria</taxon>
        <taxon>Enterobacterales</taxon>
        <taxon>Enterobacteriaceae</taxon>
        <taxon>Leclercia</taxon>
    </lineage>
</organism>
<protein>
    <submittedName>
        <fullName evidence="1">Uncharacterized protein</fullName>
    </submittedName>
</protein>
<dbReference type="AlphaFoldDB" id="A0A4U9HQ69"/>
<dbReference type="Proteomes" id="UP000310719">
    <property type="component" value="Chromosome"/>
</dbReference>
<accession>A0A4U9HQ69</accession>
<name>A0A4U9HQ69_9ENTR</name>
<gene>
    <name evidence="1" type="ORF">NCTC13032_02292</name>
</gene>
<reference evidence="1 2" key="1">
    <citation type="submission" date="2019-05" db="EMBL/GenBank/DDBJ databases">
        <authorList>
            <consortium name="Pathogen Informatics"/>
        </authorList>
    </citation>
    <scope>NUCLEOTIDE SEQUENCE [LARGE SCALE GENOMIC DNA]</scope>
    <source>
        <strain evidence="1 2">NCTC13032</strain>
    </source>
</reference>
<evidence type="ECO:0000313" key="2">
    <source>
        <dbReference type="Proteomes" id="UP000310719"/>
    </source>
</evidence>
<proteinExistence type="predicted"/>
<evidence type="ECO:0000313" key="1">
    <source>
        <dbReference type="EMBL" id="VTP65965.1"/>
    </source>
</evidence>
<dbReference type="EMBL" id="LR590464">
    <property type="protein sequence ID" value="VTP65965.1"/>
    <property type="molecule type" value="Genomic_DNA"/>
</dbReference>
<sequence>MFSPIAALSLFGGEVCRLTLQVAEIVAHQLQVGHRVIDAGIGINIQGTALSGRHAGQWLRGA</sequence>